<name>A0A7L9WIB4_9RHOB</name>
<gene>
    <name evidence="1" type="ORF">F3W81_01915</name>
</gene>
<organism evidence="1 2">
    <name type="scientific">Pseudooceanicola spongiae</name>
    <dbReference type="NCBI Taxonomy" id="2613965"/>
    <lineage>
        <taxon>Bacteria</taxon>
        <taxon>Pseudomonadati</taxon>
        <taxon>Pseudomonadota</taxon>
        <taxon>Alphaproteobacteria</taxon>
        <taxon>Rhodobacterales</taxon>
        <taxon>Paracoccaceae</taxon>
        <taxon>Pseudooceanicola</taxon>
    </lineage>
</organism>
<dbReference type="KEGG" id="pshq:F3W81_01915"/>
<evidence type="ECO:0000313" key="1">
    <source>
        <dbReference type="EMBL" id="QOL79682.1"/>
    </source>
</evidence>
<dbReference type="AlphaFoldDB" id="A0A7L9WIB4"/>
<evidence type="ECO:0000313" key="2">
    <source>
        <dbReference type="Proteomes" id="UP000594118"/>
    </source>
</evidence>
<dbReference type="Proteomes" id="UP000594118">
    <property type="component" value="Chromosome"/>
</dbReference>
<dbReference type="EMBL" id="CP045201">
    <property type="protein sequence ID" value="QOL79682.1"/>
    <property type="molecule type" value="Genomic_DNA"/>
</dbReference>
<protein>
    <submittedName>
        <fullName evidence="1">Transposase</fullName>
    </submittedName>
</protein>
<reference evidence="1 2" key="1">
    <citation type="submission" date="2019-10" db="EMBL/GenBank/DDBJ databases">
        <title>Pseudopuniceibacterium sp. HQ09 islated from Antarctica.</title>
        <authorList>
            <person name="Liao L."/>
            <person name="Su S."/>
            <person name="Chen B."/>
            <person name="Yu Y."/>
        </authorList>
    </citation>
    <scope>NUCLEOTIDE SEQUENCE [LARGE SCALE GENOMIC DNA]</scope>
    <source>
        <strain evidence="1 2">HQ09</strain>
    </source>
</reference>
<proteinExistence type="predicted"/>
<keyword evidence="2" id="KW-1185">Reference proteome</keyword>
<accession>A0A7L9WIB4</accession>
<sequence>MAFRKWITFYTHQRPHSALGGTPPALVYWQRDDNN</sequence>